<dbReference type="AlphaFoldDB" id="A0A1I0ISU8"/>
<protein>
    <submittedName>
        <fullName evidence="1">Uncharacterized protein</fullName>
    </submittedName>
</protein>
<accession>A0A1I0ISU8</accession>
<dbReference type="EMBL" id="FOHJ01000013">
    <property type="protein sequence ID" value="SET99595.1"/>
    <property type="molecule type" value="Genomic_DNA"/>
</dbReference>
<dbReference type="Proteomes" id="UP000199095">
    <property type="component" value="Unassembled WGS sequence"/>
</dbReference>
<organism evidence="1 2">
    <name type="scientific">Salinibacillus kushneri</name>
    <dbReference type="NCBI Taxonomy" id="237682"/>
    <lineage>
        <taxon>Bacteria</taxon>
        <taxon>Bacillati</taxon>
        <taxon>Bacillota</taxon>
        <taxon>Bacilli</taxon>
        <taxon>Bacillales</taxon>
        <taxon>Bacillaceae</taxon>
        <taxon>Salinibacillus</taxon>
    </lineage>
</organism>
<name>A0A1I0ISU8_9BACI</name>
<dbReference type="RefSeq" id="WP_177167357.1">
    <property type="nucleotide sequence ID" value="NZ_FOHJ01000013.1"/>
</dbReference>
<evidence type="ECO:0000313" key="1">
    <source>
        <dbReference type="EMBL" id="SET99595.1"/>
    </source>
</evidence>
<reference evidence="2" key="1">
    <citation type="submission" date="2016-10" db="EMBL/GenBank/DDBJ databases">
        <authorList>
            <person name="Varghese N."/>
            <person name="Submissions S."/>
        </authorList>
    </citation>
    <scope>NUCLEOTIDE SEQUENCE [LARGE SCALE GENOMIC DNA]</scope>
    <source>
        <strain evidence="2">CGMCC 1.3566</strain>
    </source>
</reference>
<keyword evidence="2" id="KW-1185">Reference proteome</keyword>
<proteinExistence type="predicted"/>
<sequence>MWQRLKNVWKPKRCAICKKKAEKPTTYYNDQGESVPVCFKCVPYAERRAFRKG</sequence>
<evidence type="ECO:0000313" key="2">
    <source>
        <dbReference type="Proteomes" id="UP000199095"/>
    </source>
</evidence>
<gene>
    <name evidence="1" type="ORF">SAMN05421676_11386</name>
</gene>